<dbReference type="InterPro" id="IPR000571">
    <property type="entry name" value="Znf_CCCH"/>
</dbReference>
<protein>
    <recommendedName>
        <fullName evidence="3">C3H1-type domain-containing protein</fullName>
    </recommendedName>
</protein>
<evidence type="ECO:0000313" key="4">
    <source>
        <dbReference type="EMBL" id="CAH3109079.1"/>
    </source>
</evidence>
<feature type="zinc finger region" description="C3H1-type" evidence="1">
    <location>
        <begin position="453"/>
        <end position="483"/>
    </location>
</feature>
<gene>
    <name evidence="4" type="ORF">PLOB_00017585</name>
</gene>
<keyword evidence="1" id="KW-0863">Zinc-finger</keyword>
<dbReference type="Pfam" id="PF01936">
    <property type="entry name" value="NYN"/>
    <property type="match status" value="1"/>
</dbReference>
<dbReference type="InterPro" id="IPR021139">
    <property type="entry name" value="NYN"/>
</dbReference>
<name>A0ABN8NH01_9CNID</name>
<dbReference type="EMBL" id="CALNXK010000021">
    <property type="protein sequence ID" value="CAH3109079.1"/>
    <property type="molecule type" value="Genomic_DNA"/>
</dbReference>
<feature type="non-terminal residue" evidence="4">
    <location>
        <position position="1"/>
    </location>
</feature>
<keyword evidence="1" id="KW-0479">Metal-binding</keyword>
<organism evidence="4 5">
    <name type="scientific">Porites lobata</name>
    <dbReference type="NCBI Taxonomy" id="104759"/>
    <lineage>
        <taxon>Eukaryota</taxon>
        <taxon>Metazoa</taxon>
        <taxon>Cnidaria</taxon>
        <taxon>Anthozoa</taxon>
        <taxon>Hexacorallia</taxon>
        <taxon>Scleractinia</taxon>
        <taxon>Fungiina</taxon>
        <taxon>Poritidae</taxon>
        <taxon>Porites</taxon>
    </lineage>
</organism>
<feature type="compositionally biased region" description="Basic and acidic residues" evidence="2">
    <location>
        <begin position="401"/>
        <end position="414"/>
    </location>
</feature>
<comment type="caution">
    <text evidence="4">The sequence shown here is derived from an EMBL/GenBank/DDBJ whole genome shotgun (WGS) entry which is preliminary data.</text>
</comment>
<evidence type="ECO:0000259" key="3">
    <source>
        <dbReference type="PROSITE" id="PS50103"/>
    </source>
</evidence>
<keyword evidence="1" id="KW-0862">Zinc</keyword>
<sequence>ICSVDFAGARKCVNCPMTLTTYHKYWSCEREHNTCFYCYADLISENEEDDDRSIVCPVCGKKLKKIQPSAGEEHVFIYVDDSNMWIEGKKLAAKQANLKCVEDPGLRLDIGKVTDVVASGRDVAWGILYGSEPPPIDSVWEKIREHGWQVVTSKRSAITNKEKQVDHQMAVDITVLVTDRSVAKGKIVLVSGDADFIPAIKEGLRTNWSFEIWMWASGISKALRTLKKDNPELLSIHELDSRLKDISFTNFKFNAKQVSSQLNNRSAVIKNFEVTEGWEKKLTEKLGWPFQFCWIGPETLTDVKDYKDVLLIFQSHAKPKDDKAFSDHFKEIFQSLLKKYPGKVVIYPAYRREYAKDEEICLTNRYGLLVKVDEELSSSDQSDLEEGGGERSRPGCGKKSTTNDRDTSEPEEFKLVQGKQRRRAQQYSELCRHRSRCSKSLKCTHGHTEDEKKFFRKPLKFLECNFKKNCKYGSQCKYAHSSKDSFCRLCHQWGHLESDCPEW</sequence>
<feature type="region of interest" description="Disordered" evidence="2">
    <location>
        <begin position="379"/>
        <end position="421"/>
    </location>
</feature>
<reference evidence="4 5" key="1">
    <citation type="submission" date="2022-05" db="EMBL/GenBank/DDBJ databases">
        <authorList>
            <consortium name="Genoscope - CEA"/>
            <person name="William W."/>
        </authorList>
    </citation>
    <scope>NUCLEOTIDE SEQUENCE [LARGE SCALE GENOMIC DNA]</scope>
</reference>
<evidence type="ECO:0000313" key="5">
    <source>
        <dbReference type="Proteomes" id="UP001159405"/>
    </source>
</evidence>
<evidence type="ECO:0000256" key="2">
    <source>
        <dbReference type="SAM" id="MobiDB-lite"/>
    </source>
</evidence>
<dbReference type="Proteomes" id="UP001159405">
    <property type="component" value="Unassembled WGS sequence"/>
</dbReference>
<dbReference type="PROSITE" id="PS50103">
    <property type="entry name" value="ZF_C3H1"/>
    <property type="match status" value="1"/>
</dbReference>
<accession>A0ABN8NH01</accession>
<keyword evidence="5" id="KW-1185">Reference proteome</keyword>
<feature type="domain" description="C3H1-type" evidence="3">
    <location>
        <begin position="453"/>
        <end position="483"/>
    </location>
</feature>
<proteinExistence type="predicted"/>
<evidence type="ECO:0000256" key="1">
    <source>
        <dbReference type="PROSITE-ProRule" id="PRU00723"/>
    </source>
</evidence>
<dbReference type="Gene3D" id="3.40.50.1010">
    <property type="entry name" value="5'-nuclease"/>
    <property type="match status" value="1"/>
</dbReference>